<feature type="region of interest" description="Disordered" evidence="1">
    <location>
        <begin position="32"/>
        <end position="62"/>
    </location>
</feature>
<keyword evidence="3" id="KW-1185">Reference proteome</keyword>
<evidence type="ECO:0000313" key="2">
    <source>
        <dbReference type="EMBL" id="KAA8573981.1"/>
    </source>
</evidence>
<evidence type="ECO:0000313" key="3">
    <source>
        <dbReference type="Proteomes" id="UP000322873"/>
    </source>
</evidence>
<accession>A0A5M9JXL9</accession>
<gene>
    <name evidence="2" type="ORF">EYC84_005520</name>
</gene>
<comment type="caution">
    <text evidence="2">The sequence shown here is derived from an EMBL/GenBank/DDBJ whole genome shotgun (WGS) entry which is preliminary data.</text>
</comment>
<dbReference type="Proteomes" id="UP000322873">
    <property type="component" value="Unassembled WGS sequence"/>
</dbReference>
<protein>
    <submittedName>
        <fullName evidence="2">Uncharacterized protein</fullName>
    </submittedName>
</protein>
<name>A0A5M9JXL9_MONFR</name>
<sequence length="88" mass="9861">MKATQLQTRHSTTELQPQTVFVNLMPYPIDGVCPNPNPNPNPNSKYNKHQVSPRGLHQDDTTSRTIDIAVSKVSVNRRMHTLSPAVSR</sequence>
<reference evidence="2 3" key="1">
    <citation type="submission" date="2019-06" db="EMBL/GenBank/DDBJ databases">
        <title>Genome Sequence of the Brown Rot Fungal Pathogen Monilinia fructicola.</title>
        <authorList>
            <person name="De Miccolis Angelini R.M."/>
            <person name="Landi L."/>
            <person name="Abate D."/>
            <person name="Pollastro S."/>
            <person name="Romanazzi G."/>
            <person name="Faretra F."/>
        </authorList>
    </citation>
    <scope>NUCLEOTIDE SEQUENCE [LARGE SCALE GENOMIC DNA]</scope>
    <source>
        <strain evidence="2 3">Mfrc123</strain>
    </source>
</reference>
<dbReference type="EMBL" id="VICG01000003">
    <property type="protein sequence ID" value="KAA8573981.1"/>
    <property type="molecule type" value="Genomic_DNA"/>
</dbReference>
<evidence type="ECO:0000256" key="1">
    <source>
        <dbReference type="SAM" id="MobiDB-lite"/>
    </source>
</evidence>
<organism evidence="2 3">
    <name type="scientific">Monilinia fructicola</name>
    <name type="common">Brown rot fungus</name>
    <name type="synonym">Ciboria fructicola</name>
    <dbReference type="NCBI Taxonomy" id="38448"/>
    <lineage>
        <taxon>Eukaryota</taxon>
        <taxon>Fungi</taxon>
        <taxon>Dikarya</taxon>
        <taxon>Ascomycota</taxon>
        <taxon>Pezizomycotina</taxon>
        <taxon>Leotiomycetes</taxon>
        <taxon>Helotiales</taxon>
        <taxon>Sclerotiniaceae</taxon>
        <taxon>Monilinia</taxon>
    </lineage>
</organism>
<proteinExistence type="predicted"/>
<dbReference type="AlphaFoldDB" id="A0A5M9JXL9"/>